<evidence type="ECO:0000256" key="1">
    <source>
        <dbReference type="SAM" id="MobiDB-lite"/>
    </source>
</evidence>
<dbReference type="OrthoDB" id="1919226at2759"/>
<feature type="region of interest" description="Disordered" evidence="1">
    <location>
        <begin position="68"/>
        <end position="141"/>
    </location>
</feature>
<dbReference type="InterPro" id="IPR006867">
    <property type="entry name" value="DUF632"/>
</dbReference>
<accession>A0A6P6WE71</accession>
<feature type="domain" description="DUF630" evidence="3">
    <location>
        <begin position="1"/>
        <end position="59"/>
    </location>
</feature>
<feature type="compositionally biased region" description="Low complexity" evidence="1">
    <location>
        <begin position="278"/>
        <end position="287"/>
    </location>
</feature>
<dbReference type="PANTHER" id="PTHR21450">
    <property type="entry name" value="PROTEIN ALTERED PHOSPHATE STARVATION RESPONSE 1"/>
    <property type="match status" value="1"/>
</dbReference>
<feature type="compositionally biased region" description="Acidic residues" evidence="1">
    <location>
        <begin position="228"/>
        <end position="239"/>
    </location>
</feature>
<dbReference type="InterPro" id="IPR006868">
    <property type="entry name" value="DUF630"/>
</dbReference>
<dbReference type="RefSeq" id="XP_027113385.2">
    <property type="nucleotide sequence ID" value="XM_027257584.2"/>
</dbReference>
<sequence length="887" mass="98790">MGCTASKLDNEDTVRRCKDRRHHMKAAVYARHHLAAAHSDYCRSLIRTGSALSTFAAGEPLAVSDRTAPVFLRSPSSSSTTTATIKPPRPPPPPRHIPSPSPSASLRHHPQPPPQPEYSPSISSSKLPHILSSSHQQRRKKPIKLPHILSDSSFTSSPTQKAPHDFNDNPFFTYNAKANSSYTNTPSQTSSVWNWENFYPPSPPDSEYFEQLNNKRSNRPAAHRDNGSDMDEVHDDEDEKGSRYSTSHSNYSNHQSHNQQQGINNNKQFDFFDDDKASSYSSYSSYSRNEKNDFGKPGKLGRKVVSGNSPHHLNRWDSEEEEEEDRETERETEREEVQCSEWGDHDHYSTTTSSSSDHEESRSGIGIGTRSNMGSKNGAGNGVAADANVNSGGKMAFDSGVELGHAVFQGKAEKFSTADGSSTASWGNNGKGDREIVSDRRIAVRHKDLAEIGAAIKMYFDQAAAAGGQVSAMLETERAQLDRSFTKLKKTVYHSSGVFSNLSSSWTSKPPIAVKYKFEPGSLEESGGSNSLCSTLERLLAWEKKLYQEVKAREGVKIDHEKKLSALQSQEYRGDEEAKLDKTKASIKRLQSLILVTSQAVSTTSTAIVGLRDSELVPQLVGLCHGFMYMWKSMNQYHEVQYDIVQQVQGLVNRTTQGESTSDLHRQATRDLESAVSAWHSSFCRLMKFQREFIRSLHEWFKLTFLPVSSEQTNGNREHSEVFAFCDEWKLALDRIPDTVASEAVKSFINVVNSISLKQREELKIKGRTESASKELEKKASSLRNIEKKYYNSYSMVGIGLPDTGPDNWHALDARDPLAEKKLELAACQRRVADEMLKHSKAVEVTRSNTLNNIQTGLPGVFQAMTSFSAMIAGALEAVCTHSYAIR</sequence>
<feature type="compositionally biased region" description="Low complexity" evidence="1">
    <location>
        <begin position="74"/>
        <end position="84"/>
    </location>
</feature>
<feature type="region of interest" description="Disordered" evidence="1">
    <location>
        <begin position="149"/>
        <end position="168"/>
    </location>
</feature>
<dbReference type="PANTHER" id="PTHR21450:SF9">
    <property type="entry name" value="BZIP DOMAIN CLASS TRANSCRIPTION FACTOR (DUF630 AND DUF632)-RELATED"/>
    <property type="match status" value="1"/>
</dbReference>
<feature type="compositionally biased region" description="Basic and acidic residues" evidence="1">
    <location>
        <begin position="327"/>
        <end position="348"/>
    </location>
</feature>
<name>A0A6P6WE71_COFAR</name>
<feature type="compositionally biased region" description="Low complexity" evidence="1">
    <location>
        <begin position="247"/>
        <end position="266"/>
    </location>
</feature>
<feature type="compositionally biased region" description="Pro residues" evidence="1">
    <location>
        <begin position="87"/>
        <end position="101"/>
    </location>
</feature>
<evidence type="ECO:0000259" key="2">
    <source>
        <dbReference type="Pfam" id="PF04782"/>
    </source>
</evidence>
<evidence type="ECO:0000313" key="4">
    <source>
        <dbReference type="Proteomes" id="UP001652660"/>
    </source>
</evidence>
<feature type="compositionally biased region" description="Polar residues" evidence="1">
    <location>
        <begin position="150"/>
        <end position="160"/>
    </location>
</feature>
<feature type="compositionally biased region" description="Low complexity" evidence="1">
    <location>
        <begin position="118"/>
        <end position="135"/>
    </location>
</feature>
<dbReference type="Proteomes" id="UP001652660">
    <property type="component" value="Chromosome 2e"/>
</dbReference>
<dbReference type="Pfam" id="PF04783">
    <property type="entry name" value="DUF630"/>
    <property type="match status" value="1"/>
</dbReference>
<keyword evidence="4" id="KW-1185">Reference proteome</keyword>
<protein>
    <submittedName>
        <fullName evidence="5">Nitrate regulatory gene2 protein-like</fullName>
    </submittedName>
</protein>
<dbReference type="Pfam" id="PF04782">
    <property type="entry name" value="DUF632"/>
    <property type="match status" value="1"/>
</dbReference>
<feature type="domain" description="DUF632" evidence="2">
    <location>
        <begin position="449"/>
        <end position="753"/>
    </location>
</feature>
<evidence type="ECO:0000313" key="5">
    <source>
        <dbReference type="RefSeq" id="XP_027113385.2"/>
    </source>
</evidence>
<dbReference type="GeneID" id="113732007"/>
<evidence type="ECO:0000259" key="3">
    <source>
        <dbReference type="Pfam" id="PF04783"/>
    </source>
</evidence>
<feature type="region of interest" description="Disordered" evidence="1">
    <location>
        <begin position="215"/>
        <end position="379"/>
    </location>
</feature>
<reference evidence="4" key="1">
    <citation type="journal article" date="2025" name="Foods">
        <title>Unveiling the Microbial Signatures of Arabica Coffee Cherries: Insights into Ripeness Specific Diversity, Functional Traits, and Implications for Quality and Safety.</title>
        <authorList>
            <consortium name="RefSeq"/>
            <person name="Tenea G.N."/>
            <person name="Cifuentes V."/>
            <person name="Reyes P."/>
            <person name="Cevallos-Vallejos M."/>
        </authorList>
    </citation>
    <scope>NUCLEOTIDE SEQUENCE [LARGE SCALE GENOMIC DNA]</scope>
</reference>
<proteinExistence type="predicted"/>
<reference evidence="5" key="2">
    <citation type="submission" date="2025-08" db="UniProtKB">
        <authorList>
            <consortium name="RefSeq"/>
        </authorList>
    </citation>
    <scope>IDENTIFICATION</scope>
    <source>
        <tissue evidence="5">Leaves</tissue>
    </source>
</reference>
<gene>
    <name evidence="5" type="primary">LOC113732007</name>
</gene>
<organism evidence="4 5">
    <name type="scientific">Coffea arabica</name>
    <name type="common">Arabian coffee</name>
    <dbReference type="NCBI Taxonomy" id="13443"/>
    <lineage>
        <taxon>Eukaryota</taxon>
        <taxon>Viridiplantae</taxon>
        <taxon>Streptophyta</taxon>
        <taxon>Embryophyta</taxon>
        <taxon>Tracheophyta</taxon>
        <taxon>Spermatophyta</taxon>
        <taxon>Magnoliopsida</taxon>
        <taxon>eudicotyledons</taxon>
        <taxon>Gunneridae</taxon>
        <taxon>Pentapetalae</taxon>
        <taxon>asterids</taxon>
        <taxon>lamiids</taxon>
        <taxon>Gentianales</taxon>
        <taxon>Rubiaceae</taxon>
        <taxon>Ixoroideae</taxon>
        <taxon>Gardenieae complex</taxon>
        <taxon>Bertiereae - Coffeeae clade</taxon>
        <taxon>Coffeeae</taxon>
        <taxon>Coffea</taxon>
    </lineage>
</organism>